<evidence type="ECO:0000256" key="1">
    <source>
        <dbReference type="ARBA" id="ARBA00010835"/>
    </source>
</evidence>
<evidence type="ECO:0000259" key="5">
    <source>
        <dbReference type="PROSITE" id="PS00745"/>
    </source>
</evidence>
<dbReference type="InterPro" id="IPR045853">
    <property type="entry name" value="Pep_chain_release_fac_I_sf"/>
</dbReference>
<dbReference type="InterPro" id="IPR050057">
    <property type="entry name" value="Prokaryotic/Mito_RF"/>
</dbReference>
<comment type="similarity">
    <text evidence="1">Belongs to the prokaryotic/mitochondrial release factor family.</text>
</comment>
<sequence>MDNAEESIKNEIENLKTQINENNKILQENPEMKVLIEEEDEQLNSQIRELERTLQHVKSNFNETAVVETGAENGIIKDKAILEVRAGTGGDEAGLFAGDLYRMYLRFAELRRWKVKELSKSQGDLKSIKTVTAEIAGKDVYSLLSHETGVHRVQRVPITESGGRIHTSTATVAVLPVVSPVVVEIKPDDIEEDFFRAGGHGGQNVNKVSTAVRLIHKPTGMVVECQEERFQAKNRERAMEVLRSRLYQEMMEKKVKNIADLRADQIGTADRSEKIRTYNFPQDRITDHRINKSWHNLPKILNGEIEQIVEDLRILDQKEN</sequence>
<dbReference type="EMBL" id="DSRT01000131">
    <property type="protein sequence ID" value="HGW29762.1"/>
    <property type="molecule type" value="Genomic_DNA"/>
</dbReference>
<keyword evidence="2" id="KW-0488">Methylation</keyword>
<dbReference type="Gene3D" id="3.30.160.20">
    <property type="match status" value="1"/>
</dbReference>
<evidence type="ECO:0000313" key="6">
    <source>
        <dbReference type="EMBL" id="HGW29762.1"/>
    </source>
</evidence>
<dbReference type="InterPro" id="IPR000352">
    <property type="entry name" value="Pep_chain_release_fac_I"/>
</dbReference>
<proteinExistence type="inferred from homology"/>
<evidence type="ECO:0000256" key="4">
    <source>
        <dbReference type="SAM" id="Coils"/>
    </source>
</evidence>
<dbReference type="AlphaFoldDB" id="A0A7C4XVB9"/>
<dbReference type="GO" id="GO:0003747">
    <property type="term" value="F:translation release factor activity"/>
    <property type="evidence" value="ECO:0007669"/>
    <property type="project" value="InterPro"/>
</dbReference>
<dbReference type="FunFam" id="3.30.160.20:FF:000004">
    <property type="entry name" value="Peptide chain release factor 1"/>
    <property type="match status" value="1"/>
</dbReference>
<dbReference type="PROSITE" id="PS00745">
    <property type="entry name" value="RF_PROK_I"/>
    <property type="match status" value="1"/>
</dbReference>
<organism evidence="6">
    <name type="scientific">candidate division WWE3 bacterium</name>
    <dbReference type="NCBI Taxonomy" id="2053526"/>
    <lineage>
        <taxon>Bacteria</taxon>
        <taxon>Katanobacteria</taxon>
    </lineage>
</organism>
<feature type="domain" description="Prokaryotic-type class I peptide chain release factors" evidence="5">
    <location>
        <begin position="196"/>
        <end position="212"/>
    </location>
</feature>
<protein>
    <submittedName>
        <fullName evidence="6">PCRF domain-containing protein</fullName>
    </submittedName>
</protein>
<keyword evidence="3" id="KW-0648">Protein biosynthesis</keyword>
<evidence type="ECO:0000256" key="2">
    <source>
        <dbReference type="ARBA" id="ARBA00022481"/>
    </source>
</evidence>
<dbReference type="Pfam" id="PF03462">
    <property type="entry name" value="PCRF"/>
    <property type="match status" value="1"/>
</dbReference>
<dbReference type="SUPFAM" id="SSF75620">
    <property type="entry name" value="Release factor"/>
    <property type="match status" value="1"/>
</dbReference>
<dbReference type="PANTHER" id="PTHR43804">
    <property type="entry name" value="LD18447P"/>
    <property type="match status" value="1"/>
</dbReference>
<feature type="coiled-coil region" evidence="4">
    <location>
        <begin position="1"/>
        <end position="60"/>
    </location>
</feature>
<gene>
    <name evidence="6" type="ORF">ENR63_02470</name>
</gene>
<keyword evidence="4" id="KW-0175">Coiled coil</keyword>
<dbReference type="InterPro" id="IPR005139">
    <property type="entry name" value="PCRF"/>
</dbReference>
<dbReference type="Pfam" id="PF00472">
    <property type="entry name" value="RF-1"/>
    <property type="match status" value="1"/>
</dbReference>
<dbReference type="Gene3D" id="3.30.70.1660">
    <property type="match status" value="1"/>
</dbReference>
<reference evidence="6" key="1">
    <citation type="journal article" date="2020" name="mSystems">
        <title>Genome- and Community-Level Interaction Insights into Carbon Utilization and Element Cycling Functions of Hydrothermarchaeota in Hydrothermal Sediment.</title>
        <authorList>
            <person name="Zhou Z."/>
            <person name="Liu Y."/>
            <person name="Xu W."/>
            <person name="Pan J."/>
            <person name="Luo Z.H."/>
            <person name="Li M."/>
        </authorList>
    </citation>
    <scope>NUCLEOTIDE SEQUENCE [LARGE SCALE GENOMIC DNA]</scope>
    <source>
        <strain evidence="6">SpSt-417</strain>
    </source>
</reference>
<dbReference type="GO" id="GO:0005737">
    <property type="term" value="C:cytoplasm"/>
    <property type="evidence" value="ECO:0007669"/>
    <property type="project" value="UniProtKB-ARBA"/>
</dbReference>
<dbReference type="PANTHER" id="PTHR43804:SF7">
    <property type="entry name" value="LD18447P"/>
    <property type="match status" value="1"/>
</dbReference>
<accession>A0A7C4XVB9</accession>
<evidence type="ECO:0000256" key="3">
    <source>
        <dbReference type="ARBA" id="ARBA00022917"/>
    </source>
</evidence>
<comment type="caution">
    <text evidence="6">The sequence shown here is derived from an EMBL/GenBank/DDBJ whole genome shotgun (WGS) entry which is preliminary data.</text>
</comment>
<name>A0A7C4XVB9_UNCKA</name>
<dbReference type="SMART" id="SM00937">
    <property type="entry name" value="PCRF"/>
    <property type="match status" value="1"/>
</dbReference>